<protein>
    <recommendedName>
        <fullName evidence="7">Sulfotransferase domain-containing protein</fullName>
    </recommendedName>
</protein>
<feature type="binding site" evidence="4">
    <location>
        <position position="210"/>
    </location>
    <ligand>
        <name>3'-phosphoadenylyl sulfate</name>
        <dbReference type="ChEBI" id="CHEBI:58339"/>
    </ligand>
</feature>
<feature type="disulfide bond" evidence="5">
    <location>
        <begin position="309"/>
        <end position="321"/>
    </location>
</feature>
<evidence type="ECO:0000256" key="2">
    <source>
        <dbReference type="ARBA" id="ARBA00023180"/>
    </source>
</evidence>
<feature type="active site" description="For sulfotransferase activity" evidence="3">
    <location>
        <position position="121"/>
    </location>
</feature>
<keyword evidence="5" id="KW-1015">Disulfide bond</keyword>
<dbReference type="Proteomes" id="UP000015102">
    <property type="component" value="Unassembled WGS sequence"/>
</dbReference>
<dbReference type="OMA" id="FYCLVER"/>
<dbReference type="PANTHER" id="PTHR10605:SF72">
    <property type="entry name" value="HEPARAN SULFATE 3-O SULFOTRANSFERASE-B, ISOFORM A"/>
    <property type="match status" value="1"/>
</dbReference>
<dbReference type="HOGENOM" id="CLU_017703_0_1_1"/>
<dbReference type="EMBL" id="CAQQ02121946">
    <property type="status" value="NOT_ANNOTATED_CDS"/>
    <property type="molecule type" value="Genomic_DNA"/>
</dbReference>
<feature type="domain" description="Sulfotransferase" evidence="7">
    <location>
        <begin position="112"/>
        <end position="346"/>
    </location>
</feature>
<evidence type="ECO:0000256" key="3">
    <source>
        <dbReference type="PIRSR" id="PIRSR637359-1"/>
    </source>
</evidence>
<feature type="binding site" evidence="4">
    <location>
        <begin position="121"/>
        <end position="125"/>
    </location>
    <ligand>
        <name>3'-phosphoadenylyl sulfate</name>
        <dbReference type="ChEBI" id="CHEBI:58339"/>
    </ligand>
</feature>
<evidence type="ECO:0000256" key="5">
    <source>
        <dbReference type="PIRSR" id="PIRSR637359-3"/>
    </source>
</evidence>
<dbReference type="Pfam" id="PF00685">
    <property type="entry name" value="Sulfotransfer_1"/>
    <property type="match status" value="1"/>
</dbReference>
<keyword evidence="1" id="KW-0808">Transferase</keyword>
<reference evidence="9" key="1">
    <citation type="submission" date="2013-02" db="EMBL/GenBank/DDBJ databases">
        <authorList>
            <person name="Hughes D."/>
        </authorList>
    </citation>
    <scope>NUCLEOTIDE SEQUENCE</scope>
    <source>
        <strain>Durham</strain>
        <strain evidence="9">NC isolate 2 -- Noor lab</strain>
    </source>
</reference>
<accession>T1GT44</accession>
<keyword evidence="2" id="KW-0325">Glycoprotein</keyword>
<evidence type="ECO:0000259" key="7">
    <source>
        <dbReference type="Pfam" id="PF00685"/>
    </source>
</evidence>
<organism evidence="8 9">
    <name type="scientific">Megaselia scalaris</name>
    <name type="common">Humpbacked fly</name>
    <name type="synonym">Phora scalaris</name>
    <dbReference type="NCBI Taxonomy" id="36166"/>
    <lineage>
        <taxon>Eukaryota</taxon>
        <taxon>Metazoa</taxon>
        <taxon>Ecdysozoa</taxon>
        <taxon>Arthropoda</taxon>
        <taxon>Hexapoda</taxon>
        <taxon>Insecta</taxon>
        <taxon>Pterygota</taxon>
        <taxon>Neoptera</taxon>
        <taxon>Endopterygota</taxon>
        <taxon>Diptera</taxon>
        <taxon>Brachycera</taxon>
        <taxon>Muscomorpha</taxon>
        <taxon>Platypezoidea</taxon>
        <taxon>Phoridae</taxon>
        <taxon>Megaseliini</taxon>
        <taxon>Megaselia</taxon>
    </lineage>
</organism>
<sequence>MKMFVRPSCFSNRFLIVVLIFCISFLYFAYNFHWCLLLSIQRTWLKLNSSNNNNTILQCSSTTTANPPEAENATEIMSIKVIPFLLNANRSDLPSKYRFLQQQGVRPVRNLPDALIIGVKKGGTRALLEFIRLHPDVRASGCEVHYFDRHYSKGLQWYRHRMPYTIEGQLTMEKTPSYFVTKGVPHRVHKMNPKTKLLIVVRDPVTRVISDYTQAASKKSDMKKFEQLAFTNTTKAIDTTWGPLKIGVYARHLEKWLRYFPLSQLLVISGERLISDPAFEIGRVQDFLGLKRVVTEKHFYFNSTKGFPCLLKSEARPRPHCLGKTKGRNHPYIEPNAIERLRAFYRPYNTNFTK</sequence>
<evidence type="ECO:0000256" key="1">
    <source>
        <dbReference type="ARBA" id="ARBA00022679"/>
    </source>
</evidence>
<dbReference type="InterPro" id="IPR037359">
    <property type="entry name" value="NST/OST"/>
</dbReference>
<evidence type="ECO:0000256" key="4">
    <source>
        <dbReference type="PIRSR" id="PIRSR637359-2"/>
    </source>
</evidence>
<evidence type="ECO:0000256" key="6">
    <source>
        <dbReference type="SAM" id="Phobius"/>
    </source>
</evidence>
<dbReference type="GO" id="GO:0008467">
    <property type="term" value="F:[heparan sulfate]-glucosamine 3-sulfotransferase activity"/>
    <property type="evidence" value="ECO:0007669"/>
    <property type="project" value="TreeGrafter"/>
</dbReference>
<evidence type="ECO:0000313" key="8">
    <source>
        <dbReference type="EnsemblMetazoa" id="MESCA006864-PA"/>
    </source>
</evidence>
<dbReference type="SUPFAM" id="SSF52540">
    <property type="entry name" value="P-loop containing nucleoside triphosphate hydrolases"/>
    <property type="match status" value="1"/>
</dbReference>
<dbReference type="InterPro" id="IPR027417">
    <property type="entry name" value="P-loop_NTPase"/>
</dbReference>
<dbReference type="Gene3D" id="3.40.50.300">
    <property type="entry name" value="P-loop containing nucleotide triphosphate hydrolases"/>
    <property type="match status" value="1"/>
</dbReference>
<feature type="binding site" evidence="4">
    <location>
        <position position="202"/>
    </location>
    <ligand>
        <name>3'-phosphoadenylyl sulfate</name>
        <dbReference type="ChEBI" id="CHEBI:58339"/>
    </ligand>
</feature>
<feature type="transmembrane region" description="Helical" evidence="6">
    <location>
        <begin position="12"/>
        <end position="30"/>
    </location>
</feature>
<dbReference type="EnsemblMetazoa" id="MESCA006864-RA">
    <property type="protein sequence ID" value="MESCA006864-PA"/>
    <property type="gene ID" value="MESCA006864"/>
</dbReference>
<dbReference type="InterPro" id="IPR000863">
    <property type="entry name" value="Sulfotransferase_dom"/>
</dbReference>
<proteinExistence type="predicted"/>
<dbReference type="STRING" id="36166.T1GT44"/>
<evidence type="ECO:0000313" key="9">
    <source>
        <dbReference type="Proteomes" id="UP000015102"/>
    </source>
</evidence>
<name>T1GT44_MEGSC</name>
<keyword evidence="9" id="KW-1185">Reference proteome</keyword>
<dbReference type="EMBL" id="CAQQ02121947">
    <property type="status" value="NOT_ANNOTATED_CDS"/>
    <property type="molecule type" value="Genomic_DNA"/>
</dbReference>
<feature type="binding site" evidence="4">
    <location>
        <begin position="326"/>
        <end position="330"/>
    </location>
    <ligand>
        <name>3'-phosphoadenylyl sulfate</name>
        <dbReference type="ChEBI" id="CHEBI:58339"/>
    </ligand>
</feature>
<dbReference type="FunFam" id="3.40.50.300:FF:002997">
    <property type="entry name" value="Sulfotransferase"/>
    <property type="match status" value="1"/>
</dbReference>
<reference evidence="8" key="2">
    <citation type="submission" date="2015-06" db="UniProtKB">
        <authorList>
            <consortium name="EnsemblMetazoa"/>
        </authorList>
    </citation>
    <scope>IDENTIFICATION</scope>
</reference>
<keyword evidence="6" id="KW-0472">Membrane</keyword>
<dbReference type="PANTHER" id="PTHR10605">
    <property type="entry name" value="HEPARAN SULFATE SULFOTRANSFERASE"/>
    <property type="match status" value="1"/>
</dbReference>
<keyword evidence="6" id="KW-0812">Transmembrane</keyword>
<dbReference type="AlphaFoldDB" id="T1GT44"/>
<keyword evidence="6" id="KW-1133">Transmembrane helix</keyword>